<dbReference type="SUPFAM" id="SSF101386">
    <property type="entry name" value="all-alpha NTP pyrophosphatases"/>
    <property type="match status" value="1"/>
</dbReference>
<proteinExistence type="predicted"/>
<evidence type="ECO:0000313" key="2">
    <source>
        <dbReference type="EMBL" id="KKN46923.1"/>
    </source>
</evidence>
<comment type="caution">
    <text evidence="2">The sequence shown here is derived from an EMBL/GenBank/DDBJ whole genome shotgun (WGS) entry which is preliminary data.</text>
</comment>
<gene>
    <name evidence="2" type="ORF">LCGC14_0667890</name>
</gene>
<dbReference type="AlphaFoldDB" id="A0A0F9TZW7"/>
<evidence type="ECO:0000259" key="1">
    <source>
        <dbReference type="Pfam" id="PF03819"/>
    </source>
</evidence>
<dbReference type="Pfam" id="PF03819">
    <property type="entry name" value="MazG"/>
    <property type="match status" value="1"/>
</dbReference>
<organism evidence="2">
    <name type="scientific">marine sediment metagenome</name>
    <dbReference type="NCBI Taxonomy" id="412755"/>
    <lineage>
        <taxon>unclassified sequences</taxon>
        <taxon>metagenomes</taxon>
        <taxon>ecological metagenomes</taxon>
    </lineage>
</organism>
<name>A0A0F9TZW7_9ZZZZ</name>
<dbReference type="PANTHER" id="PTHR42702:SF1">
    <property type="entry name" value="REGULATORY PROTEIN FOR BETA-LACTAMASE"/>
    <property type="match status" value="1"/>
</dbReference>
<dbReference type="Gene3D" id="1.10.287.1080">
    <property type="entry name" value="MazG-like"/>
    <property type="match status" value="1"/>
</dbReference>
<feature type="domain" description="NTP pyrophosphohydrolase MazG-like" evidence="1">
    <location>
        <begin position="28"/>
        <end position="81"/>
    </location>
</feature>
<dbReference type="PANTHER" id="PTHR42702">
    <property type="entry name" value="NUCLEOTIDE PYROPHOSPHOHYDROLASE"/>
    <property type="match status" value="1"/>
</dbReference>
<reference evidence="2" key="1">
    <citation type="journal article" date="2015" name="Nature">
        <title>Complex archaea that bridge the gap between prokaryotes and eukaryotes.</title>
        <authorList>
            <person name="Spang A."/>
            <person name="Saw J.H."/>
            <person name="Jorgensen S.L."/>
            <person name="Zaremba-Niedzwiedzka K."/>
            <person name="Martijn J."/>
            <person name="Lind A.E."/>
            <person name="van Eijk R."/>
            <person name="Schleper C."/>
            <person name="Guy L."/>
            <person name="Ettema T.J."/>
        </authorList>
    </citation>
    <scope>NUCLEOTIDE SEQUENCE</scope>
</reference>
<sequence>MNIREFQALIKDLYFEQDQKRGLKNSYIWLIEEIGELASVLKKKKINLDEASEELSDIFAWTTSIANLLNIDLEAALIKKYPNLCIKCKSNPCVCWK</sequence>
<dbReference type="InterPro" id="IPR004518">
    <property type="entry name" value="MazG-like_dom"/>
</dbReference>
<dbReference type="EMBL" id="LAZR01001304">
    <property type="protein sequence ID" value="KKN46923.1"/>
    <property type="molecule type" value="Genomic_DNA"/>
</dbReference>
<protein>
    <recommendedName>
        <fullName evidence="1">NTP pyrophosphohydrolase MazG-like domain-containing protein</fullName>
    </recommendedName>
</protein>
<accession>A0A0F9TZW7</accession>